<evidence type="ECO:0000313" key="7">
    <source>
        <dbReference type="EMBL" id="KIH70659.1"/>
    </source>
</evidence>
<evidence type="ECO:0000313" key="10">
    <source>
        <dbReference type="Proteomes" id="UP000527860"/>
    </source>
</evidence>
<dbReference type="RefSeq" id="WP_040106117.1">
    <property type="nucleotide sequence ID" value="NZ_CANLZD010000003.1"/>
</dbReference>
<dbReference type="OrthoDB" id="554695at2"/>
<evidence type="ECO:0000256" key="1">
    <source>
        <dbReference type="ARBA" id="ARBA00004141"/>
    </source>
</evidence>
<keyword evidence="4 6" id="KW-1133">Transmembrane helix</keyword>
<dbReference type="AlphaFoldDB" id="A0A0C2HGA0"/>
<sequence length="248" mass="26775">MEILSLIAIFAVGIVVGFINIVSAGGSMLTLPMLIFFGLPSNVANGTNRIAILFQNGFALYQFQKNGHLNWKFGLLLAIPTTIASIYGARFAVNIADDTFDTLLAVFMVIFAVLLIIKPQRYIKGKFNPKVAIPLLGVAFILIGLYGGALQAGVGFFISLTLLMLIPNIPMGEMHGLKTLVVTIYISVSTFVFIFNDLISWKFAIALSIGSAIGGSIGGRYASTLPDKLLEKILIIAIIFFAVILLVR</sequence>
<dbReference type="GeneID" id="77845515"/>
<dbReference type="PANTHER" id="PTHR43701:SF2">
    <property type="entry name" value="MEMBRANE TRANSPORTER PROTEIN YJNA-RELATED"/>
    <property type="match status" value="1"/>
</dbReference>
<evidence type="ECO:0000313" key="9">
    <source>
        <dbReference type="Proteomes" id="UP000031546"/>
    </source>
</evidence>
<dbReference type="InterPro" id="IPR002781">
    <property type="entry name" value="TM_pro_TauE-like"/>
</dbReference>
<feature type="transmembrane region" description="Helical" evidence="6">
    <location>
        <begin position="176"/>
        <end position="195"/>
    </location>
</feature>
<gene>
    <name evidence="8" type="ORF">F7P68_0009480</name>
    <name evidence="7" type="ORF">SN16_08105</name>
</gene>
<dbReference type="InterPro" id="IPR051598">
    <property type="entry name" value="TSUP/Inactive_protease-like"/>
</dbReference>
<evidence type="ECO:0000256" key="5">
    <source>
        <dbReference type="ARBA" id="ARBA00023136"/>
    </source>
</evidence>
<organism evidence="7 9">
    <name type="scientific">Salinicoccus roseus</name>
    <dbReference type="NCBI Taxonomy" id="45670"/>
    <lineage>
        <taxon>Bacteria</taxon>
        <taxon>Bacillati</taxon>
        <taxon>Bacillota</taxon>
        <taxon>Bacilli</taxon>
        <taxon>Bacillales</taxon>
        <taxon>Staphylococcaceae</taxon>
        <taxon>Salinicoccus</taxon>
    </lineage>
</organism>
<name>A0A0C2HGA0_9STAP</name>
<keyword evidence="3 6" id="KW-0812">Transmembrane</keyword>
<comment type="subcellular location">
    <subcellularLocation>
        <location evidence="6">Cell membrane</location>
        <topology evidence="6">Multi-pass membrane protein</topology>
    </subcellularLocation>
    <subcellularLocation>
        <location evidence="1">Membrane</location>
        <topology evidence="1">Multi-pass membrane protein</topology>
    </subcellularLocation>
</comment>
<dbReference type="EMBL" id="JXII01000006">
    <property type="protein sequence ID" value="KIH70659.1"/>
    <property type="molecule type" value="Genomic_DNA"/>
</dbReference>
<evidence type="ECO:0000256" key="2">
    <source>
        <dbReference type="ARBA" id="ARBA00009142"/>
    </source>
</evidence>
<feature type="transmembrane region" description="Helical" evidence="6">
    <location>
        <begin position="73"/>
        <end position="93"/>
    </location>
</feature>
<feature type="transmembrane region" description="Helical" evidence="6">
    <location>
        <begin position="229"/>
        <end position="247"/>
    </location>
</feature>
<dbReference type="GO" id="GO:0005886">
    <property type="term" value="C:plasma membrane"/>
    <property type="evidence" value="ECO:0007669"/>
    <property type="project" value="UniProtKB-SubCell"/>
</dbReference>
<evidence type="ECO:0000256" key="6">
    <source>
        <dbReference type="RuleBase" id="RU363041"/>
    </source>
</evidence>
<dbReference type="Pfam" id="PF01925">
    <property type="entry name" value="TauE"/>
    <property type="match status" value="1"/>
</dbReference>
<dbReference type="PANTHER" id="PTHR43701">
    <property type="entry name" value="MEMBRANE TRANSPORTER PROTEIN MJ0441-RELATED"/>
    <property type="match status" value="1"/>
</dbReference>
<feature type="transmembrane region" description="Helical" evidence="6">
    <location>
        <begin position="201"/>
        <end position="222"/>
    </location>
</feature>
<reference evidence="7 9" key="1">
    <citation type="submission" date="2015-01" db="EMBL/GenBank/DDBJ databases">
        <title>Genome sequences of high lactate-tolerant strain Salinicoccus roseus W12 with industrial interest.</title>
        <authorList>
            <person name="Wang H."/>
            <person name="Yu B."/>
        </authorList>
    </citation>
    <scope>NUCLEOTIDE SEQUENCE [LARGE SCALE GENOMIC DNA]</scope>
    <source>
        <strain evidence="7 9">W12</strain>
    </source>
</reference>
<accession>A0A0C2HGA0</accession>
<evidence type="ECO:0000313" key="8">
    <source>
        <dbReference type="EMBL" id="MDB0580763.1"/>
    </source>
</evidence>
<evidence type="ECO:0000256" key="4">
    <source>
        <dbReference type="ARBA" id="ARBA00022989"/>
    </source>
</evidence>
<feature type="transmembrane region" description="Helical" evidence="6">
    <location>
        <begin position="99"/>
        <end position="117"/>
    </location>
</feature>
<feature type="transmembrane region" description="Helical" evidence="6">
    <location>
        <begin position="6"/>
        <end position="39"/>
    </location>
</feature>
<protein>
    <recommendedName>
        <fullName evidence="6">Probable membrane transporter protein</fullName>
    </recommendedName>
</protein>
<evidence type="ECO:0000256" key="3">
    <source>
        <dbReference type="ARBA" id="ARBA00022692"/>
    </source>
</evidence>
<reference evidence="8" key="2">
    <citation type="submission" date="2020-04" db="EMBL/GenBank/DDBJ databases">
        <authorList>
            <person name="Tanveer F."/>
            <person name="Xie Y."/>
            <person name="Shinwari Z.K."/>
        </authorList>
    </citation>
    <scope>NUCLEOTIDE SEQUENCE</scope>
    <source>
        <strain evidence="8">MOSEL-ME25</strain>
    </source>
</reference>
<proteinExistence type="inferred from homology"/>
<dbReference type="EMBL" id="JABEVU030000001">
    <property type="protein sequence ID" value="MDB0580763.1"/>
    <property type="molecule type" value="Genomic_DNA"/>
</dbReference>
<comment type="similarity">
    <text evidence="2 6">Belongs to the 4-toluene sulfonate uptake permease (TSUP) (TC 2.A.102) family.</text>
</comment>
<reference evidence="8" key="3">
    <citation type="submission" date="2022-12" db="EMBL/GenBank/DDBJ databases">
        <title>Genome analysis and biological profiling of marine Salinicoccus roseus MOSEL-ME25.</title>
        <authorList>
            <person name="Mirza F.T."/>
            <person name="Xie Y."/>
            <person name="Shinwari Z.K."/>
        </authorList>
    </citation>
    <scope>NUCLEOTIDE SEQUENCE</scope>
    <source>
        <strain evidence="8">MOSEL-ME25</strain>
    </source>
</reference>
<keyword evidence="6" id="KW-1003">Cell membrane</keyword>
<dbReference type="STRING" id="45670.SN16_08105"/>
<dbReference type="Proteomes" id="UP000031546">
    <property type="component" value="Unassembled WGS sequence"/>
</dbReference>
<comment type="caution">
    <text evidence="7">The sequence shown here is derived from an EMBL/GenBank/DDBJ whole genome shotgun (WGS) entry which is preliminary data.</text>
</comment>
<keyword evidence="10" id="KW-1185">Reference proteome</keyword>
<keyword evidence="5 6" id="KW-0472">Membrane</keyword>
<feature type="transmembrane region" description="Helical" evidence="6">
    <location>
        <begin position="129"/>
        <end position="146"/>
    </location>
</feature>
<dbReference type="Proteomes" id="UP000527860">
    <property type="component" value="Unassembled WGS sequence"/>
</dbReference>